<dbReference type="PANTHER" id="PTHR24366:SF96">
    <property type="entry name" value="LEUCINE RICH REPEAT CONTAINING 53"/>
    <property type="match status" value="1"/>
</dbReference>
<feature type="non-terminal residue" evidence="4">
    <location>
        <position position="1"/>
    </location>
</feature>
<dbReference type="EMBL" id="CAJNIZ010012847">
    <property type="protein sequence ID" value="CAE7339109.1"/>
    <property type="molecule type" value="Genomic_DNA"/>
</dbReference>
<accession>A0A812P6F6</accession>
<feature type="transmembrane region" description="Helical" evidence="3">
    <location>
        <begin position="1372"/>
        <end position="1403"/>
    </location>
</feature>
<keyword evidence="3" id="KW-0472">Membrane</keyword>
<dbReference type="InterPro" id="IPR001611">
    <property type="entry name" value="Leu-rich_rpt"/>
</dbReference>
<feature type="transmembrane region" description="Helical" evidence="3">
    <location>
        <begin position="96"/>
        <end position="112"/>
    </location>
</feature>
<keyword evidence="5" id="KW-1185">Reference proteome</keyword>
<dbReference type="SMART" id="SM00369">
    <property type="entry name" value="LRR_TYP"/>
    <property type="match status" value="4"/>
</dbReference>
<dbReference type="SUPFAM" id="SSF52058">
    <property type="entry name" value="L domain-like"/>
    <property type="match status" value="1"/>
</dbReference>
<sequence length="1784" mass="195865">MSLAGLQMGALLFVRKSSEVEVSVWFVAAFPSFLAVAVAARLMNLLCKKQLAHACLEHSLVLTKPLDSSLLDLALLIMLMLYLLAVLVLVSSSLQGLAVALVALGGSAWALLKSIQAVKELDEKLNLLEVQADHFAKTEAPDLKLIPWKTAVLAGRSRADLSKALCDPPSEDGRNGDLRLSDVLWHGRAIYHLTGSHAGFLALPSLLALVAASLVISAGQMAAYACSCGELSDLQLASSLHTIHFAPHQDKYEILLDTSFRQVAVVASSQASSTRWINFKQPVASEDNPRQVFVGEGSSSPVVEMHLDQRHVPRVARVDVQGLRPSLDPTSYQVRFTPLTTVPTSVEIESGEFKRNVAWSTLPGSTVSVPEGLYNFDVSVSLSDFFLDFPVQAGDEGERMLWTDFKRADGNSTYCSTKCQHSPTCFDFFFSDFGCFFIRGNLTKPAASGPPPSAVHRKLSGHLFGCRDTGTGQGECPRTDLSEGRLRFRGVKPDWRGRAATLSFSLVLEVGEQIFQSEAGSIQLHRGLPDANDVLGLVLGESADGNVTLLEGNFSADRQGNIVVNVAPYQPTKFMKLQLVVMPLLPDHAFQVVWGVGHHASEEAVARIAAGTRCHRSAFLQERYNICGAKGAIPDRPVAVFLDPWTGRFEEPASFTAFAKPQVAWPQRAVSDLRFVNLGFQGLDSPAAWAAQTRGLRLLDEGDVTKEAVFRSADAICELLRVGHGNSTLCSEVQQRGLTKRNTGFLPLLSPEGVVKTLSCLHSVGQYCKINNTWYYSGNRPGVLDLAGHEAKVGLSTLAKQLVSQANDYSKAFMRTLQVKLVNSNLRSFESRLAEEVWRLPELKKLPRLVGMLAAWSNSMPPILLHQFVLSGRMELTDPRAMNLTLLGPAFASLKDIRFRLTAASQLDLVAVAMQAASGLQSILIDCMRCPKYHKTPLKQHWAKLSHQLSGVRRLSVMFFIIPEWPTELFSSETRMEYLSIEYDEMQRLPVQLPRTLQHLKNLSLCHNSLSDLPEGLFRQVAGLETLALSHNRLNFLPEKTFQNLSRLKHLNLGANLLSALPVKIFQNLSALQTLFLDKNKLPEAEMLMLQKHLGRSTENGGSLGDGGMICDRFDLRLVCQHVEAGRSGVYQVGGRDARKLSQLRYELPGLTAQGTETRRYGHLPRDINHPFGILTDAFIVRDAQLEAGTFNKEEIPEFLADPVNSSFVAIYVKPVFENSLQGKQAKLCAIEQFGIGFLSLPFHIMFKGVPAVVLEYPRHHQATSFETDLTTEKELKALDQLASRLPVALSQKWLDAQRRCPDKVLELLAWTVITLFLVLFAVVIQAMLGAQSVADPQVKTPMQNFKQSYSCPVGPTKASCYTDVILLRMTVYLLAVLVLVSSSLQGLVVALVALAGSAWALLKSIQAAKELDQKLNFLEVNADHFAQTEAPDLKLIPWNTAVLAGRSRADLSKALRDPSSEDGRNGDLRLSDVLWHGRAIYHLTGSRAGFLALPSLLALVAASLVISAGQMAAYACSCGELSDLQLASSLHSIHFAPHQDKYEILLDTSFRQVAVVASSQASTTRWINFTQPLASKDTPRHVLVGEGSSAPVAEIHLDQRHVPRVAHVDVQGLRPSLDPTPYQVRFTPLTTVPTSVEIESSDFKRKVAWSTLPGSTISVPEGTAGLDNFDVSVGLSDFFLDFPVQENDEGERMLWTDFKRADANSTYCSTKCQHSPTCFDYFFSDFGCFFIRGNLTKPATSGPAPSAVQRKLSGHLFGCRDTGTGQGECPRTDLSEGRLRFRG</sequence>
<dbReference type="Pfam" id="PF13855">
    <property type="entry name" value="LRR_8"/>
    <property type="match status" value="1"/>
</dbReference>
<dbReference type="InterPro" id="IPR032675">
    <property type="entry name" value="LRR_dom_sf"/>
</dbReference>
<protein>
    <submittedName>
        <fullName evidence="4">Cpn2 protein</fullName>
    </submittedName>
</protein>
<evidence type="ECO:0000256" key="3">
    <source>
        <dbReference type="SAM" id="Phobius"/>
    </source>
</evidence>
<keyword evidence="3" id="KW-1133">Transmembrane helix</keyword>
<feature type="transmembrane region" description="Helical" evidence="3">
    <location>
        <begin position="70"/>
        <end position="90"/>
    </location>
</feature>
<dbReference type="OrthoDB" id="449003at2759"/>
<evidence type="ECO:0000313" key="4">
    <source>
        <dbReference type="EMBL" id="CAE7339109.1"/>
    </source>
</evidence>
<proteinExistence type="predicted"/>
<dbReference type="PANTHER" id="PTHR24366">
    <property type="entry name" value="IG(IMMUNOGLOBULIN) AND LRR(LEUCINE RICH REPEAT) DOMAINS"/>
    <property type="match status" value="1"/>
</dbReference>
<evidence type="ECO:0000256" key="1">
    <source>
        <dbReference type="ARBA" id="ARBA00022614"/>
    </source>
</evidence>
<comment type="caution">
    <text evidence="4">The sequence shown here is derived from an EMBL/GenBank/DDBJ whole genome shotgun (WGS) entry which is preliminary data.</text>
</comment>
<dbReference type="InterPro" id="IPR003591">
    <property type="entry name" value="Leu-rich_rpt_typical-subtyp"/>
</dbReference>
<evidence type="ECO:0000313" key="5">
    <source>
        <dbReference type="Proteomes" id="UP000649617"/>
    </source>
</evidence>
<name>A0A812P6F6_SYMPI</name>
<dbReference type="Proteomes" id="UP000649617">
    <property type="component" value="Unassembled WGS sequence"/>
</dbReference>
<organism evidence="4 5">
    <name type="scientific">Symbiodinium pilosum</name>
    <name type="common">Dinoflagellate</name>
    <dbReference type="NCBI Taxonomy" id="2952"/>
    <lineage>
        <taxon>Eukaryota</taxon>
        <taxon>Sar</taxon>
        <taxon>Alveolata</taxon>
        <taxon>Dinophyceae</taxon>
        <taxon>Suessiales</taxon>
        <taxon>Symbiodiniaceae</taxon>
        <taxon>Symbiodinium</taxon>
    </lineage>
</organism>
<reference evidence="4" key="1">
    <citation type="submission" date="2021-02" db="EMBL/GenBank/DDBJ databases">
        <authorList>
            <person name="Dougan E. K."/>
            <person name="Rhodes N."/>
            <person name="Thang M."/>
            <person name="Chan C."/>
        </authorList>
    </citation>
    <scope>NUCLEOTIDE SEQUENCE</scope>
</reference>
<feature type="transmembrane region" description="Helical" evidence="3">
    <location>
        <begin position="22"/>
        <end position="43"/>
    </location>
</feature>
<keyword evidence="2" id="KW-0677">Repeat</keyword>
<feature type="transmembrane region" description="Helical" evidence="3">
    <location>
        <begin position="1308"/>
        <end position="1329"/>
    </location>
</feature>
<dbReference type="Gene3D" id="3.80.10.10">
    <property type="entry name" value="Ribonuclease Inhibitor"/>
    <property type="match status" value="1"/>
</dbReference>
<evidence type="ECO:0000256" key="2">
    <source>
        <dbReference type="ARBA" id="ARBA00022737"/>
    </source>
</evidence>
<dbReference type="PROSITE" id="PS51450">
    <property type="entry name" value="LRR"/>
    <property type="match status" value="2"/>
</dbReference>
<keyword evidence="3" id="KW-0812">Transmembrane</keyword>
<gene>
    <name evidence="4" type="primary">Cpn2</name>
    <name evidence="4" type="ORF">SPIL2461_LOCUS7964</name>
</gene>
<keyword evidence="1" id="KW-0433">Leucine-rich repeat</keyword>